<reference evidence="1" key="1">
    <citation type="submission" date="2018-02" db="EMBL/GenBank/DDBJ databases">
        <title>Rhizophora mucronata_Transcriptome.</title>
        <authorList>
            <person name="Meera S.P."/>
            <person name="Sreeshan A."/>
            <person name="Augustine A."/>
        </authorList>
    </citation>
    <scope>NUCLEOTIDE SEQUENCE</scope>
    <source>
        <tissue evidence="1">Leaf</tissue>
    </source>
</reference>
<dbReference type="AlphaFoldDB" id="A0A2P2MIH9"/>
<proteinExistence type="predicted"/>
<dbReference type="EMBL" id="GGEC01049545">
    <property type="protein sequence ID" value="MBX30029.1"/>
    <property type="molecule type" value="Transcribed_RNA"/>
</dbReference>
<evidence type="ECO:0000313" key="1">
    <source>
        <dbReference type="EMBL" id="MBX30029.1"/>
    </source>
</evidence>
<organism evidence="1">
    <name type="scientific">Rhizophora mucronata</name>
    <name type="common">Asiatic mangrove</name>
    <dbReference type="NCBI Taxonomy" id="61149"/>
    <lineage>
        <taxon>Eukaryota</taxon>
        <taxon>Viridiplantae</taxon>
        <taxon>Streptophyta</taxon>
        <taxon>Embryophyta</taxon>
        <taxon>Tracheophyta</taxon>
        <taxon>Spermatophyta</taxon>
        <taxon>Magnoliopsida</taxon>
        <taxon>eudicotyledons</taxon>
        <taxon>Gunneridae</taxon>
        <taxon>Pentapetalae</taxon>
        <taxon>rosids</taxon>
        <taxon>fabids</taxon>
        <taxon>Malpighiales</taxon>
        <taxon>Rhizophoraceae</taxon>
        <taxon>Rhizophora</taxon>
    </lineage>
</organism>
<name>A0A2P2MIH9_RHIMU</name>
<sequence>MRKFSFSFLNHLFSIGEKFCNFLLNYFCFWIQVIFTLNQLNLSVPSLITKIKNSNNLITMLQLDDINESFMNENF</sequence>
<accession>A0A2P2MIH9</accession>
<protein>
    <submittedName>
        <fullName evidence="1">Uncharacterized protein</fullName>
    </submittedName>
</protein>